<comment type="caution">
    <text evidence="15">The sequence shown here is derived from an EMBL/GenBank/DDBJ whole genome shotgun (WGS) entry which is preliminary data.</text>
</comment>
<evidence type="ECO:0000256" key="4">
    <source>
        <dbReference type="ARBA" id="ARBA00004931"/>
    </source>
</evidence>
<dbReference type="InterPro" id="IPR043131">
    <property type="entry name" value="BCAT-like_N"/>
</dbReference>
<keyword evidence="14" id="KW-0028">Amino-acid biosynthesis</keyword>
<dbReference type="PANTHER" id="PTHR42743">
    <property type="entry name" value="AMINO-ACID AMINOTRANSFERASE"/>
    <property type="match status" value="1"/>
</dbReference>
<evidence type="ECO:0000256" key="12">
    <source>
        <dbReference type="ARBA" id="ARBA00048798"/>
    </source>
</evidence>
<evidence type="ECO:0000313" key="15">
    <source>
        <dbReference type="EMBL" id="ROP99845.1"/>
    </source>
</evidence>
<comment type="cofactor">
    <cofactor evidence="1 14">
        <name>pyridoxal 5'-phosphate</name>
        <dbReference type="ChEBI" id="CHEBI:597326"/>
    </cofactor>
</comment>
<comment type="catalytic activity">
    <reaction evidence="11 14">
        <text>L-valine + 2-oxoglutarate = 3-methyl-2-oxobutanoate + L-glutamate</text>
        <dbReference type="Rhea" id="RHEA:24813"/>
        <dbReference type="ChEBI" id="CHEBI:11851"/>
        <dbReference type="ChEBI" id="CHEBI:16810"/>
        <dbReference type="ChEBI" id="CHEBI:29985"/>
        <dbReference type="ChEBI" id="CHEBI:57762"/>
        <dbReference type="EC" id="2.6.1.42"/>
    </reaction>
</comment>
<gene>
    <name evidence="14" type="primary">ilvE</name>
    <name evidence="15" type="ORF">EDC65_1634</name>
</gene>
<evidence type="ECO:0000313" key="16">
    <source>
        <dbReference type="Proteomes" id="UP000278222"/>
    </source>
</evidence>
<dbReference type="NCBIfam" id="NF005146">
    <property type="entry name" value="PRK06606.1"/>
    <property type="match status" value="1"/>
</dbReference>
<dbReference type="InterPro" id="IPR043132">
    <property type="entry name" value="BCAT-like_C"/>
</dbReference>
<dbReference type="GO" id="GO:0052654">
    <property type="term" value="F:L-leucine-2-oxoglutarate transaminase activity"/>
    <property type="evidence" value="ECO:0007669"/>
    <property type="project" value="RHEA"/>
</dbReference>
<organism evidence="15 16">
    <name type="scientific">Stella humosa</name>
    <dbReference type="NCBI Taxonomy" id="94"/>
    <lineage>
        <taxon>Bacteria</taxon>
        <taxon>Pseudomonadati</taxon>
        <taxon>Pseudomonadota</taxon>
        <taxon>Alphaproteobacteria</taxon>
        <taxon>Rhodospirillales</taxon>
        <taxon>Stellaceae</taxon>
        <taxon>Stella</taxon>
    </lineage>
</organism>
<evidence type="ECO:0000256" key="11">
    <source>
        <dbReference type="ARBA" id="ARBA00048212"/>
    </source>
</evidence>
<evidence type="ECO:0000256" key="13">
    <source>
        <dbReference type="ARBA" id="ARBA00049229"/>
    </source>
</evidence>
<comment type="function">
    <text evidence="2 14">Acts on leucine, isoleucine and valine.</text>
</comment>
<dbReference type="GO" id="GO:0009098">
    <property type="term" value="P:L-leucine biosynthetic process"/>
    <property type="evidence" value="ECO:0007669"/>
    <property type="project" value="UniProtKB-UniPathway"/>
</dbReference>
<dbReference type="InterPro" id="IPR001544">
    <property type="entry name" value="Aminotrans_IV"/>
</dbReference>
<evidence type="ECO:0000256" key="6">
    <source>
        <dbReference type="ARBA" id="ARBA00009320"/>
    </source>
</evidence>
<dbReference type="InterPro" id="IPR050571">
    <property type="entry name" value="Class-IV_PLP-Dep_Aminotrnsfr"/>
</dbReference>
<dbReference type="PANTHER" id="PTHR42743:SF4">
    <property type="entry name" value="BRANCHED-CHAIN-AMINO-ACID AMINOTRANSFERASE-RELATED"/>
    <property type="match status" value="1"/>
</dbReference>
<keyword evidence="10 14" id="KW-0100">Branched-chain amino acid biosynthesis</keyword>
<proteinExistence type="inferred from homology"/>
<comment type="pathway">
    <text evidence="3 14">Amino-acid biosynthesis; L-isoleucine biosynthesis; L-isoleucine from 2-oxobutanoate: step 4/4.</text>
</comment>
<dbReference type="AlphaFoldDB" id="A0A3N1MF78"/>
<comment type="pathway">
    <text evidence="5 14">Amino-acid biosynthesis; L-leucine biosynthesis; L-leucine from 3-methyl-2-oxobutanoate: step 4/4.</text>
</comment>
<dbReference type="Gene3D" id="3.30.470.10">
    <property type="match status" value="1"/>
</dbReference>
<accession>A0A3N1MF78</accession>
<keyword evidence="16" id="KW-1185">Reference proteome</keyword>
<dbReference type="UniPathway" id="UPA00048">
    <property type="reaction ID" value="UER00073"/>
</dbReference>
<evidence type="ECO:0000256" key="2">
    <source>
        <dbReference type="ARBA" id="ARBA00003109"/>
    </source>
</evidence>
<comment type="catalytic activity">
    <reaction evidence="13 14">
        <text>L-leucine + 2-oxoglutarate = 4-methyl-2-oxopentanoate + L-glutamate</text>
        <dbReference type="Rhea" id="RHEA:18321"/>
        <dbReference type="ChEBI" id="CHEBI:16810"/>
        <dbReference type="ChEBI" id="CHEBI:17865"/>
        <dbReference type="ChEBI" id="CHEBI:29985"/>
        <dbReference type="ChEBI" id="CHEBI:57427"/>
        <dbReference type="EC" id="2.6.1.42"/>
    </reaction>
</comment>
<dbReference type="Pfam" id="PF01063">
    <property type="entry name" value="Aminotran_4"/>
    <property type="match status" value="1"/>
</dbReference>
<keyword evidence="9 14" id="KW-0663">Pyridoxal phosphate</keyword>
<dbReference type="GO" id="GO:0009097">
    <property type="term" value="P:isoleucine biosynthetic process"/>
    <property type="evidence" value="ECO:0007669"/>
    <property type="project" value="UniProtKB-UniPathway"/>
</dbReference>
<dbReference type="FunFam" id="3.20.10.10:FF:000002">
    <property type="entry name" value="D-alanine aminotransferase"/>
    <property type="match status" value="1"/>
</dbReference>
<evidence type="ECO:0000256" key="1">
    <source>
        <dbReference type="ARBA" id="ARBA00001933"/>
    </source>
</evidence>
<keyword evidence="7 14" id="KW-0032">Aminotransferase</keyword>
<dbReference type="GO" id="GO:0052655">
    <property type="term" value="F:L-valine-2-oxoglutarate transaminase activity"/>
    <property type="evidence" value="ECO:0007669"/>
    <property type="project" value="RHEA"/>
</dbReference>
<dbReference type="Gene3D" id="3.20.10.10">
    <property type="entry name" value="D-amino Acid Aminotransferase, subunit A, domain 2"/>
    <property type="match status" value="1"/>
</dbReference>
<dbReference type="EMBL" id="RJKX01000013">
    <property type="protein sequence ID" value="ROP99845.1"/>
    <property type="molecule type" value="Genomic_DNA"/>
</dbReference>
<dbReference type="RefSeq" id="WP_123689191.1">
    <property type="nucleotide sequence ID" value="NZ_AP019700.1"/>
</dbReference>
<reference evidence="15 16" key="1">
    <citation type="submission" date="2018-11" db="EMBL/GenBank/DDBJ databases">
        <title>Genomic Encyclopedia of Type Strains, Phase IV (KMG-IV): sequencing the most valuable type-strain genomes for metagenomic binning, comparative biology and taxonomic classification.</title>
        <authorList>
            <person name="Goeker M."/>
        </authorList>
    </citation>
    <scope>NUCLEOTIDE SEQUENCE [LARGE SCALE GENOMIC DNA]</scope>
    <source>
        <strain evidence="15 16">DSM 5900</strain>
    </source>
</reference>
<evidence type="ECO:0000256" key="10">
    <source>
        <dbReference type="ARBA" id="ARBA00023304"/>
    </source>
</evidence>
<evidence type="ECO:0000256" key="8">
    <source>
        <dbReference type="ARBA" id="ARBA00022679"/>
    </source>
</evidence>
<dbReference type="GO" id="GO:0009099">
    <property type="term" value="P:L-valine biosynthetic process"/>
    <property type="evidence" value="ECO:0007669"/>
    <property type="project" value="UniProtKB-UniPathway"/>
</dbReference>
<evidence type="ECO:0000256" key="9">
    <source>
        <dbReference type="ARBA" id="ARBA00022898"/>
    </source>
</evidence>
<comment type="pathway">
    <text evidence="4 14">Amino-acid biosynthesis; L-valine biosynthesis; L-valine from pyruvate: step 4/4.</text>
</comment>
<sequence>MAKTSNPEFAWKDGRIVPWPEATVHVSAETVLRGANVFEGMRAYWSEAEKELYIFKNKEHLRRLRQSCKIMRMTVPYSDDEFTQAFIDLLRANKFTAGVHFRPVVYFGEGESYAWKPEDIHNGAFVIAYSRPHAPSIKNGIKSCVSTWRRNSDNASPSRVKAAANYHNSRLAQVEAKMNGFGPPIMLNDRGEVAESPGACFMMVRDGVVITPPVSADILESITRQTLIDLYREELGVTVIERDIDRTELYIADETFFCGSGAEVQPITAVDHYDVGDGKVGPLTRRIQDLYFDIAAGKVDKFRHWLTPVYGNSTARG</sequence>
<comment type="catalytic activity">
    <reaction evidence="12 14">
        <text>L-isoleucine + 2-oxoglutarate = (S)-3-methyl-2-oxopentanoate + L-glutamate</text>
        <dbReference type="Rhea" id="RHEA:24801"/>
        <dbReference type="ChEBI" id="CHEBI:16810"/>
        <dbReference type="ChEBI" id="CHEBI:29985"/>
        <dbReference type="ChEBI" id="CHEBI:35146"/>
        <dbReference type="ChEBI" id="CHEBI:58045"/>
        <dbReference type="EC" id="2.6.1.42"/>
    </reaction>
</comment>
<name>A0A3N1MF78_9PROT</name>
<dbReference type="GO" id="GO:0052656">
    <property type="term" value="F:L-isoleucine-2-oxoglutarate transaminase activity"/>
    <property type="evidence" value="ECO:0007669"/>
    <property type="project" value="RHEA"/>
</dbReference>
<evidence type="ECO:0000256" key="5">
    <source>
        <dbReference type="ARBA" id="ARBA00005072"/>
    </source>
</evidence>
<dbReference type="Proteomes" id="UP000278222">
    <property type="component" value="Unassembled WGS sequence"/>
</dbReference>
<dbReference type="NCBIfam" id="TIGR01122">
    <property type="entry name" value="ilvE_I"/>
    <property type="match status" value="1"/>
</dbReference>
<dbReference type="OrthoDB" id="9805628at2"/>
<comment type="similarity">
    <text evidence="6 14">Belongs to the class-IV pyridoxal-phosphate-dependent aminotransferase family.</text>
</comment>
<dbReference type="InterPro" id="IPR005785">
    <property type="entry name" value="B_amino_transI"/>
</dbReference>
<keyword evidence="8 14" id="KW-0808">Transferase</keyword>
<dbReference type="UniPathway" id="UPA00049">
    <property type="reaction ID" value="UER00062"/>
</dbReference>
<evidence type="ECO:0000256" key="14">
    <source>
        <dbReference type="RuleBase" id="RU364094"/>
    </source>
</evidence>
<evidence type="ECO:0000256" key="3">
    <source>
        <dbReference type="ARBA" id="ARBA00004824"/>
    </source>
</evidence>
<dbReference type="EC" id="2.6.1.42" evidence="14"/>
<protein>
    <recommendedName>
        <fullName evidence="14">Branched-chain-amino-acid aminotransferase</fullName>
        <shortName evidence="14">BCAT</shortName>
        <ecNumber evidence="14">2.6.1.42</ecNumber>
    </recommendedName>
</protein>
<evidence type="ECO:0000256" key="7">
    <source>
        <dbReference type="ARBA" id="ARBA00022576"/>
    </source>
</evidence>
<dbReference type="InterPro" id="IPR036038">
    <property type="entry name" value="Aminotransferase-like"/>
</dbReference>
<dbReference type="SUPFAM" id="SSF56752">
    <property type="entry name" value="D-aminoacid aminotransferase-like PLP-dependent enzymes"/>
    <property type="match status" value="1"/>
</dbReference>
<dbReference type="UniPathway" id="UPA00047">
    <property type="reaction ID" value="UER00058"/>
</dbReference>